<dbReference type="GO" id="GO:0003700">
    <property type="term" value="F:DNA-binding transcription factor activity"/>
    <property type="evidence" value="ECO:0007669"/>
    <property type="project" value="InterPro"/>
</dbReference>
<evidence type="ECO:0000313" key="5">
    <source>
        <dbReference type="Proteomes" id="UP001043456"/>
    </source>
</evidence>
<keyword evidence="1" id="KW-0862">Zinc</keyword>
<feature type="domain" description="C2H2-type" evidence="3">
    <location>
        <begin position="378"/>
        <end position="409"/>
    </location>
</feature>
<evidence type="ECO:0000313" key="4">
    <source>
        <dbReference type="EMBL" id="GIJ87969.1"/>
    </source>
</evidence>
<name>A0A9P3EU15_9EURO</name>
<evidence type="ECO:0000256" key="1">
    <source>
        <dbReference type="PROSITE-ProRule" id="PRU00042"/>
    </source>
</evidence>
<protein>
    <recommendedName>
        <fullName evidence="3">C2H2-type domain-containing protein</fullName>
    </recommendedName>
</protein>
<feature type="region of interest" description="Disordered" evidence="2">
    <location>
        <begin position="254"/>
        <end position="302"/>
    </location>
</feature>
<dbReference type="InterPro" id="IPR013087">
    <property type="entry name" value="Znf_C2H2_type"/>
</dbReference>
<feature type="compositionally biased region" description="Low complexity" evidence="2">
    <location>
        <begin position="79"/>
        <end position="91"/>
    </location>
</feature>
<dbReference type="PANTHER" id="PTHR23225">
    <property type="entry name" value="ZINC FINGER PROTEIN"/>
    <property type="match status" value="1"/>
</dbReference>
<feature type="compositionally biased region" description="Low complexity" evidence="2">
    <location>
        <begin position="254"/>
        <end position="282"/>
    </location>
</feature>
<dbReference type="OrthoDB" id="5399138at2759"/>
<feature type="region of interest" description="Disordered" evidence="2">
    <location>
        <begin position="1"/>
        <end position="36"/>
    </location>
</feature>
<dbReference type="GO" id="GO:0008270">
    <property type="term" value="F:zinc ion binding"/>
    <property type="evidence" value="ECO:0007669"/>
    <property type="project" value="UniProtKB-KW"/>
</dbReference>
<dbReference type="SMART" id="SM00355">
    <property type="entry name" value="ZnF_C2H2"/>
    <property type="match status" value="3"/>
</dbReference>
<evidence type="ECO:0000256" key="2">
    <source>
        <dbReference type="SAM" id="MobiDB-lite"/>
    </source>
</evidence>
<keyword evidence="5" id="KW-1185">Reference proteome</keyword>
<feature type="compositionally biased region" description="Basic and acidic residues" evidence="2">
    <location>
        <begin position="17"/>
        <end position="28"/>
    </location>
</feature>
<gene>
    <name evidence="4" type="ORF">Asppvi_006885</name>
</gene>
<dbReference type="PROSITE" id="PS00028">
    <property type="entry name" value="ZINC_FINGER_C2H2_1"/>
    <property type="match status" value="1"/>
</dbReference>
<reference evidence="4 5" key="1">
    <citation type="submission" date="2018-10" db="EMBL/GenBank/DDBJ databases">
        <title>Pan-genome distribution and transcriptional activeness of fungal secondary metabolism genes in Aspergillus section Fumigati.</title>
        <authorList>
            <person name="Takahashi H."/>
            <person name="Umemura M."/>
            <person name="Ninomiya A."/>
            <person name="Kusuya Y."/>
            <person name="Urayama S."/>
            <person name="Shimizu M."/>
            <person name="Watanabe A."/>
            <person name="Kamei K."/>
            <person name="Yaguchi T."/>
            <person name="Hagiwara D."/>
        </authorList>
    </citation>
    <scope>NUCLEOTIDE SEQUENCE [LARGE SCALE GENOMIC DNA]</scope>
    <source>
        <strain evidence="4 5">IFM 55266</strain>
    </source>
</reference>
<organism evidence="4 5">
    <name type="scientific">Aspergillus pseudoviridinutans</name>
    <dbReference type="NCBI Taxonomy" id="1517512"/>
    <lineage>
        <taxon>Eukaryota</taxon>
        <taxon>Fungi</taxon>
        <taxon>Dikarya</taxon>
        <taxon>Ascomycota</taxon>
        <taxon>Pezizomycotina</taxon>
        <taxon>Eurotiomycetes</taxon>
        <taxon>Eurotiomycetidae</taxon>
        <taxon>Eurotiales</taxon>
        <taxon>Aspergillaceae</taxon>
        <taxon>Aspergillus</taxon>
        <taxon>Aspergillus subgen. Fumigati</taxon>
    </lineage>
</organism>
<keyword evidence="1" id="KW-0479">Metal-binding</keyword>
<dbReference type="PROSITE" id="PS50157">
    <property type="entry name" value="ZINC_FINGER_C2H2_2"/>
    <property type="match status" value="1"/>
</dbReference>
<proteinExistence type="predicted"/>
<dbReference type="Proteomes" id="UP001043456">
    <property type="component" value="Unassembled WGS sequence"/>
</dbReference>
<dbReference type="InterPro" id="IPR039970">
    <property type="entry name" value="TF_Grauzone"/>
</dbReference>
<keyword evidence="1" id="KW-0863">Zinc-finger</keyword>
<dbReference type="RefSeq" id="XP_043158715.1">
    <property type="nucleotide sequence ID" value="XM_043302780.1"/>
</dbReference>
<dbReference type="AlphaFoldDB" id="A0A9P3EU15"/>
<comment type="caution">
    <text evidence="4">The sequence shown here is derived from an EMBL/GenBank/DDBJ whole genome shotgun (WGS) entry which is preliminary data.</text>
</comment>
<sequence>MSRTNLRGLDGPNPYSLDEHDQADDHGQSRGMSLDSSNKNLLIGLGSFDPDDHGLLDPTLSIHQSTAGPPCLEQLVRDSQLTQSSTSLPLSHDSAQDGSSGSMLFMEAYNDPCLPSWLMHELETQKTDNAVSASPQQSFTNGLVPSELLGSSTGPSWGTRNRIPAPSAGLPRRRSRYLTRSSGREAAPIVIPNASTLNPMERWRESPPEDEPASMAAILDALKQTPAQQLGLPGNDNPDDPADFVNAFRHYRRAASTTSGESSGSSRASQQSVQSRPSVQDSTGVQAGRRRRRVDKSMRRNRDVTEKRRRYCCTFCCDRFKSKYDWARHEKSLHINLEAWYCAPFGTTVDCPVTLTSYCAFCNAVDPDSQHLDQHAHKACESDSGARRSFRRKDHLVQHLRLVHNADPPPCLDDWKIGQSAVSSRCGFCDQRLSMWEQRIEHLGEHFRKGATMNEWRGEHEFPAEFAAQVVNALPPYLIGPESRSVIPFSATNSDARDHFTQISSRARWDSPGDQGAALNLATVAPSQPLQTLAPGLSAAQLSSFTQVLTLHLSRYAQQQMKQGIIPTDEMFQQESRRLLYDSEDSWNQTIADNPEWLSTFRRLHCDETPQSMQDDLQLPELARGLQM</sequence>
<feature type="region of interest" description="Disordered" evidence="2">
    <location>
        <begin position="142"/>
        <end position="212"/>
    </location>
</feature>
<dbReference type="EMBL" id="BHVY01000004">
    <property type="protein sequence ID" value="GIJ87969.1"/>
    <property type="molecule type" value="Genomic_DNA"/>
</dbReference>
<accession>A0A9P3EU15</accession>
<feature type="region of interest" description="Disordered" evidence="2">
    <location>
        <begin position="79"/>
        <end position="99"/>
    </location>
</feature>
<dbReference type="PANTHER" id="PTHR23225:SF2">
    <property type="entry name" value="AT09679P-RELATED"/>
    <property type="match status" value="1"/>
</dbReference>
<evidence type="ECO:0000259" key="3">
    <source>
        <dbReference type="PROSITE" id="PS50157"/>
    </source>
</evidence>
<feature type="compositionally biased region" description="Polar residues" evidence="2">
    <location>
        <begin position="142"/>
        <end position="159"/>
    </location>
</feature>
<dbReference type="GeneID" id="67005496"/>